<dbReference type="AlphaFoldDB" id="A0A212JQ80"/>
<feature type="domain" description="Tyr recombinase" evidence="4">
    <location>
        <begin position="250"/>
        <end position="442"/>
    </location>
</feature>
<keyword evidence="2" id="KW-0238">DNA-binding</keyword>
<dbReference type="PANTHER" id="PTHR30349">
    <property type="entry name" value="PHAGE INTEGRASE-RELATED"/>
    <property type="match status" value="1"/>
</dbReference>
<keyword evidence="3" id="KW-0233">DNA recombination</keyword>
<dbReference type="PROSITE" id="PS51898">
    <property type="entry name" value="TYR_RECOMBINASE"/>
    <property type="match status" value="1"/>
</dbReference>
<comment type="similarity">
    <text evidence="1">Belongs to the 'phage' integrase family.</text>
</comment>
<dbReference type="Pfam" id="PF00589">
    <property type="entry name" value="Phage_integrase"/>
    <property type="match status" value="1"/>
</dbReference>
<dbReference type="CDD" id="cd01185">
    <property type="entry name" value="INTN1_C_like"/>
    <property type="match status" value="1"/>
</dbReference>
<gene>
    <name evidence="5" type="ORF">KL86DYS2_12077</name>
</gene>
<dbReference type="RefSeq" id="WP_296949628.1">
    <property type="nucleotide sequence ID" value="NZ_LT599021.1"/>
</dbReference>
<protein>
    <recommendedName>
        <fullName evidence="4">Tyr recombinase domain-containing protein</fullName>
    </recommendedName>
</protein>
<evidence type="ECO:0000313" key="5">
    <source>
        <dbReference type="EMBL" id="SBW01603.1"/>
    </source>
</evidence>
<dbReference type="InterPro" id="IPR002104">
    <property type="entry name" value="Integrase_catalytic"/>
</dbReference>
<dbReference type="EMBL" id="FLUL01000001">
    <property type="protein sequence ID" value="SBW01603.1"/>
    <property type="molecule type" value="Genomic_DNA"/>
</dbReference>
<dbReference type="GO" id="GO:0006310">
    <property type="term" value="P:DNA recombination"/>
    <property type="evidence" value="ECO:0007669"/>
    <property type="project" value="UniProtKB-KW"/>
</dbReference>
<evidence type="ECO:0000259" key="4">
    <source>
        <dbReference type="PROSITE" id="PS51898"/>
    </source>
</evidence>
<accession>A0A212JQ80</accession>
<dbReference type="PANTHER" id="PTHR30349:SF41">
    <property type="entry name" value="INTEGRASE_RECOMBINASE PROTEIN MJ0367-RELATED"/>
    <property type="match status" value="1"/>
</dbReference>
<dbReference type="GO" id="GO:0015074">
    <property type="term" value="P:DNA integration"/>
    <property type="evidence" value="ECO:0007669"/>
    <property type="project" value="InterPro"/>
</dbReference>
<evidence type="ECO:0000256" key="3">
    <source>
        <dbReference type="ARBA" id="ARBA00023172"/>
    </source>
</evidence>
<dbReference type="InterPro" id="IPR013762">
    <property type="entry name" value="Integrase-like_cat_sf"/>
</dbReference>
<name>A0A212JQ80_9BACT</name>
<proteinExistence type="inferred from homology"/>
<evidence type="ECO:0000256" key="1">
    <source>
        <dbReference type="ARBA" id="ARBA00008857"/>
    </source>
</evidence>
<evidence type="ECO:0000256" key="2">
    <source>
        <dbReference type="ARBA" id="ARBA00023125"/>
    </source>
</evidence>
<organism evidence="5">
    <name type="scientific">uncultured Dysgonomonas sp</name>
    <dbReference type="NCBI Taxonomy" id="206096"/>
    <lineage>
        <taxon>Bacteria</taxon>
        <taxon>Pseudomonadati</taxon>
        <taxon>Bacteroidota</taxon>
        <taxon>Bacteroidia</taxon>
        <taxon>Bacteroidales</taxon>
        <taxon>Dysgonomonadaceae</taxon>
        <taxon>Dysgonomonas</taxon>
        <taxon>environmental samples</taxon>
    </lineage>
</organism>
<dbReference type="Gene3D" id="1.10.443.10">
    <property type="entry name" value="Intergrase catalytic core"/>
    <property type="match status" value="1"/>
</dbReference>
<reference evidence="5" key="1">
    <citation type="submission" date="2016-04" db="EMBL/GenBank/DDBJ databases">
        <authorList>
            <person name="Evans L.H."/>
            <person name="Alamgir A."/>
            <person name="Owens N."/>
            <person name="Weber N.D."/>
            <person name="Virtaneva K."/>
            <person name="Barbian K."/>
            <person name="Babar A."/>
            <person name="Rosenke K."/>
        </authorList>
    </citation>
    <scope>NUCLEOTIDE SEQUENCE</scope>
    <source>
        <strain evidence="5">86-2</strain>
    </source>
</reference>
<dbReference type="GO" id="GO:0003677">
    <property type="term" value="F:DNA binding"/>
    <property type="evidence" value="ECO:0007669"/>
    <property type="project" value="UniProtKB-KW"/>
</dbReference>
<dbReference type="SUPFAM" id="SSF56349">
    <property type="entry name" value="DNA breaking-rejoining enzymes"/>
    <property type="match status" value="1"/>
</dbReference>
<sequence>MKVSAFLRKTAKKNDTDSQATIYFRLRDKNKDFKSASELVINPNHWSQEKQGYKDRVALISDDEKIKLKNDIQNIVSVITQNYSEDVNAEWLSEQIDKYHHPDKYKTQEQIVAETKLTFEQLLEEFLLKHKLSEVRKKNFRVIKRALLRYELYVRATKRGQKSFILNIDNVTPDTLSDMWDFFENEHKYFELYPSIYEQIPEKRTPKPRGKNTLIDCFCRIRTFFLWCYDKRRTQNRPFDQFRIDECTYGTPIYITLEERDKLLEKDLSEYKQVEIQRDIFVFQSLIGCRIGDLYRMTKRNIIDDAIEYIPRKTKDGNPITVRVPLNDKAKAILEKYKDYTGDKILPFISEQKYNDAIKKAFELAEINRIVTILDPLTNEEVKKPLYEVVSSHMARRTFIGNIYKKVKDPNLIGALSGHKEGSKAFNRYREIDEDMKKELVNLLD</sequence>
<dbReference type="InterPro" id="IPR011010">
    <property type="entry name" value="DNA_brk_join_enz"/>
</dbReference>
<dbReference type="InterPro" id="IPR050090">
    <property type="entry name" value="Tyrosine_recombinase_XerCD"/>
</dbReference>